<dbReference type="Gene3D" id="1.10.287.950">
    <property type="entry name" value="Methyl-accepting chemotaxis protein"/>
    <property type="match status" value="1"/>
</dbReference>
<evidence type="ECO:0000256" key="1">
    <source>
        <dbReference type="ARBA" id="ARBA00004651"/>
    </source>
</evidence>
<feature type="domain" description="HAMP" evidence="11">
    <location>
        <begin position="213"/>
        <end position="266"/>
    </location>
</feature>
<keyword evidence="3 9" id="KW-0812">Transmembrane</keyword>
<evidence type="ECO:0000259" key="10">
    <source>
        <dbReference type="PROSITE" id="PS50111"/>
    </source>
</evidence>
<dbReference type="PROSITE" id="PS50111">
    <property type="entry name" value="CHEMOTAXIS_TRANSDUC_2"/>
    <property type="match status" value="1"/>
</dbReference>
<dbReference type="PANTHER" id="PTHR32089">
    <property type="entry name" value="METHYL-ACCEPTING CHEMOTAXIS PROTEIN MCPB"/>
    <property type="match status" value="1"/>
</dbReference>
<dbReference type="PROSITE" id="PS50885">
    <property type="entry name" value="HAMP"/>
    <property type="match status" value="1"/>
</dbReference>
<organism evidence="12 13">
    <name type="scientific">Chitiniphilus shinanonensis</name>
    <dbReference type="NCBI Taxonomy" id="553088"/>
    <lineage>
        <taxon>Bacteria</taxon>
        <taxon>Pseudomonadati</taxon>
        <taxon>Pseudomonadota</taxon>
        <taxon>Betaproteobacteria</taxon>
        <taxon>Neisseriales</taxon>
        <taxon>Chitinibacteraceae</taxon>
        <taxon>Chitiniphilus</taxon>
    </lineage>
</organism>
<dbReference type="Gene3D" id="3.30.450.20">
    <property type="entry name" value="PAS domain"/>
    <property type="match status" value="1"/>
</dbReference>
<dbReference type="InterPro" id="IPR004090">
    <property type="entry name" value="Chemotax_Me-accpt_rcpt"/>
</dbReference>
<dbReference type="CDD" id="cd06225">
    <property type="entry name" value="HAMP"/>
    <property type="match status" value="1"/>
</dbReference>
<dbReference type="SMART" id="SM01049">
    <property type="entry name" value="Cache_2"/>
    <property type="match status" value="1"/>
</dbReference>
<dbReference type="Pfam" id="PF00672">
    <property type="entry name" value="HAMP"/>
    <property type="match status" value="1"/>
</dbReference>
<evidence type="ECO:0000259" key="11">
    <source>
        <dbReference type="PROSITE" id="PS50885"/>
    </source>
</evidence>
<dbReference type="CDD" id="cd11386">
    <property type="entry name" value="MCP_signal"/>
    <property type="match status" value="1"/>
</dbReference>
<feature type="transmembrane region" description="Helical" evidence="9">
    <location>
        <begin position="12"/>
        <end position="32"/>
    </location>
</feature>
<dbReference type="PANTHER" id="PTHR32089:SF112">
    <property type="entry name" value="LYSOZYME-LIKE PROTEIN-RELATED"/>
    <property type="match status" value="1"/>
</dbReference>
<name>A0ABQ6BR03_9NEIS</name>
<dbReference type="Proteomes" id="UP001156836">
    <property type="component" value="Unassembled WGS sequence"/>
</dbReference>
<dbReference type="RefSeq" id="WP_018746480.1">
    <property type="nucleotide sequence ID" value="NZ_BSOZ01000009.1"/>
</dbReference>
<evidence type="ECO:0000256" key="9">
    <source>
        <dbReference type="SAM" id="Phobius"/>
    </source>
</evidence>
<evidence type="ECO:0000256" key="2">
    <source>
        <dbReference type="ARBA" id="ARBA00022475"/>
    </source>
</evidence>
<keyword evidence="2" id="KW-1003">Cell membrane</keyword>
<keyword evidence="13" id="KW-1185">Reference proteome</keyword>
<comment type="similarity">
    <text evidence="7">Belongs to the methyl-accepting chemotaxis (MCP) protein family.</text>
</comment>
<dbReference type="Pfam" id="PF17200">
    <property type="entry name" value="sCache_2"/>
    <property type="match status" value="1"/>
</dbReference>
<keyword evidence="4 9" id="KW-1133">Transmembrane helix</keyword>
<gene>
    <name evidence="12" type="primary">mcp40H-11</name>
    <name evidence="12" type="ORF">GCM10007860_10120</name>
</gene>
<accession>A0ABQ6BR03</accession>
<dbReference type="EMBL" id="BSOZ01000009">
    <property type="protein sequence ID" value="GLS03867.1"/>
    <property type="molecule type" value="Genomic_DNA"/>
</dbReference>
<dbReference type="SMART" id="SM00283">
    <property type="entry name" value="MA"/>
    <property type="match status" value="1"/>
</dbReference>
<reference evidence="13" key="1">
    <citation type="journal article" date="2019" name="Int. J. Syst. Evol. Microbiol.">
        <title>The Global Catalogue of Microorganisms (GCM) 10K type strain sequencing project: providing services to taxonomists for standard genome sequencing and annotation.</title>
        <authorList>
            <consortium name="The Broad Institute Genomics Platform"/>
            <consortium name="The Broad Institute Genome Sequencing Center for Infectious Disease"/>
            <person name="Wu L."/>
            <person name="Ma J."/>
        </authorList>
    </citation>
    <scope>NUCLEOTIDE SEQUENCE [LARGE SCALE GENOMIC DNA]</scope>
    <source>
        <strain evidence="13">NBRC 104970</strain>
    </source>
</reference>
<comment type="caution">
    <text evidence="12">The sequence shown here is derived from an EMBL/GenBank/DDBJ whole genome shotgun (WGS) entry which is preliminary data.</text>
</comment>
<sequence length="543" mass="57204">MHIHHFKIRHKLWLLIGAALAMLVLQAFYTLWAEDTALKGARRQQIYSSIELAYTLVDHYGQLAASGKLSTEDAQAAAKDALGALRFEGDNYFSTYDLQYRMVKHPVNPALNGQDLTELKDSQGVRIVVELVEAARRGNGEFVDYYWPKGGKDGPQVLKLSTSKLYAPWGWVLAAGLYADDLDAQFRQRALALAITLGLGLLLLGGASVLIARSVAQPIEALRDQMTRIADSGDLTQPVAIADRGEIGEMAGAFASLLARLRQILRTVSADAAEVAGASAHMADHVGHIGQHAATQQASAQGSAQAVEQISGSLDQVGHGVAQAVERAEEVRQLAGAGHDVVQRALAEMTAIQQSVEVSTASVIALGEASGRISTIVATIREIADQTNLLALNAAIEAARAGEEGRGFAVVADEVRKLAERTSQSTGEIAAMIEDIQRGTTAAVAHIHGAAEQARLGATLAGEADASVARIDACSNVVAQHIGQIADALAEQRSAGHAASAHLVQISTLAEQTAAGVAELDDASRRLAGMAAVLREAVAAFRV</sequence>
<comment type="subcellular location">
    <subcellularLocation>
        <location evidence="1">Cell membrane</location>
        <topology evidence="1">Multi-pass membrane protein</topology>
    </subcellularLocation>
</comment>
<keyword evidence="5 9" id="KW-0472">Membrane</keyword>
<dbReference type="InterPro" id="IPR033480">
    <property type="entry name" value="sCache_2"/>
</dbReference>
<protein>
    <submittedName>
        <fullName evidence="12">Chemotaxis protein</fullName>
    </submittedName>
</protein>
<evidence type="ECO:0000256" key="6">
    <source>
        <dbReference type="ARBA" id="ARBA00023224"/>
    </source>
</evidence>
<evidence type="ECO:0000256" key="3">
    <source>
        <dbReference type="ARBA" id="ARBA00022692"/>
    </source>
</evidence>
<evidence type="ECO:0000313" key="13">
    <source>
        <dbReference type="Proteomes" id="UP001156836"/>
    </source>
</evidence>
<keyword evidence="6 8" id="KW-0807">Transducer</keyword>
<dbReference type="PRINTS" id="PR00260">
    <property type="entry name" value="CHEMTRNSDUCR"/>
</dbReference>
<evidence type="ECO:0000256" key="4">
    <source>
        <dbReference type="ARBA" id="ARBA00022989"/>
    </source>
</evidence>
<feature type="domain" description="Methyl-accepting transducer" evidence="10">
    <location>
        <begin position="271"/>
        <end position="507"/>
    </location>
</feature>
<evidence type="ECO:0000256" key="7">
    <source>
        <dbReference type="ARBA" id="ARBA00029447"/>
    </source>
</evidence>
<feature type="transmembrane region" description="Helical" evidence="9">
    <location>
        <begin position="191"/>
        <end position="212"/>
    </location>
</feature>
<evidence type="ECO:0000256" key="8">
    <source>
        <dbReference type="PROSITE-ProRule" id="PRU00284"/>
    </source>
</evidence>
<dbReference type="Pfam" id="PF00015">
    <property type="entry name" value="MCPsignal"/>
    <property type="match status" value="1"/>
</dbReference>
<dbReference type="SUPFAM" id="SSF58104">
    <property type="entry name" value="Methyl-accepting chemotaxis protein (MCP) signaling domain"/>
    <property type="match status" value="1"/>
</dbReference>
<evidence type="ECO:0000313" key="12">
    <source>
        <dbReference type="EMBL" id="GLS03867.1"/>
    </source>
</evidence>
<dbReference type="InterPro" id="IPR004089">
    <property type="entry name" value="MCPsignal_dom"/>
</dbReference>
<evidence type="ECO:0000256" key="5">
    <source>
        <dbReference type="ARBA" id="ARBA00023136"/>
    </source>
</evidence>
<proteinExistence type="inferred from homology"/>
<dbReference type="SMART" id="SM00304">
    <property type="entry name" value="HAMP"/>
    <property type="match status" value="1"/>
</dbReference>
<dbReference type="InterPro" id="IPR003660">
    <property type="entry name" value="HAMP_dom"/>
</dbReference>